<dbReference type="Proteomes" id="UP000485562">
    <property type="component" value="Unassembled WGS sequence"/>
</dbReference>
<proteinExistence type="predicted"/>
<dbReference type="GO" id="GO:0004853">
    <property type="term" value="F:uroporphyrinogen decarboxylase activity"/>
    <property type="evidence" value="ECO:0007669"/>
    <property type="project" value="InterPro"/>
</dbReference>
<dbReference type="GO" id="GO:0006779">
    <property type="term" value="P:porphyrin-containing compound biosynthetic process"/>
    <property type="evidence" value="ECO:0007669"/>
    <property type="project" value="InterPro"/>
</dbReference>
<sequence length="335" mass="39183">MKKRDIVIESLNHRQPPKIPYFIGFTHKVKMQMAEYYGDPEFYKKLGNYLYMVEWEKDGLWKEVEPDIWEDHFGVRWNRKIDKDIGTVCNYVISPENIDQFKLIDPEYVFDENKISDSIKQNTDNLFCIANFGFSLFERAWTMVGMENLLVAMVDNKKCVHKLFDMLVEFNLKILEKFCKNPIDGVLIGDDWGQQKGLIMGPRFWHEFIEPRIRQMYSLVKKHKKYVFIHSCGKVDELFPFLIDAGLDVFNPFQPEVMDVFEIKKKFGNKLSFYGGISTQKLLPYGTVDETKDQVRRLLDEIGKNGGYIAAPAHSIPYGARTENIAAMIEVLQNQ</sequence>
<dbReference type="GO" id="GO:0032259">
    <property type="term" value="P:methylation"/>
    <property type="evidence" value="ECO:0007669"/>
    <property type="project" value="UniProtKB-KW"/>
</dbReference>
<accession>A0A1V6CAI4</accession>
<keyword evidence="2" id="KW-0808">Transferase</keyword>
<dbReference type="EMBL" id="MWDQ01000058">
    <property type="protein sequence ID" value="OQB73915.1"/>
    <property type="molecule type" value="Genomic_DNA"/>
</dbReference>
<reference evidence="2" key="1">
    <citation type="submission" date="2017-02" db="EMBL/GenBank/DDBJ databases">
        <title>Delving into the versatile metabolic prowess of the omnipresent phylum Bacteroidetes.</title>
        <authorList>
            <person name="Nobu M.K."/>
            <person name="Mei R."/>
            <person name="Narihiro T."/>
            <person name="Kuroda K."/>
            <person name="Liu W.-T."/>
        </authorList>
    </citation>
    <scope>NUCLEOTIDE SEQUENCE</scope>
    <source>
        <strain evidence="2">ADurb.Bin131</strain>
    </source>
</reference>
<feature type="domain" description="Uroporphyrinogen decarboxylase (URO-D)" evidence="1">
    <location>
        <begin position="87"/>
        <end position="333"/>
    </location>
</feature>
<gene>
    <name evidence="2" type="ORF">BWX89_00741</name>
</gene>
<keyword evidence="2" id="KW-0489">Methyltransferase</keyword>
<dbReference type="GO" id="GO:0008168">
    <property type="term" value="F:methyltransferase activity"/>
    <property type="evidence" value="ECO:0007669"/>
    <property type="project" value="UniProtKB-KW"/>
</dbReference>
<dbReference type="InterPro" id="IPR052024">
    <property type="entry name" value="Methanogen_methyltrans"/>
</dbReference>
<comment type="caution">
    <text evidence="2">The sequence shown here is derived from an EMBL/GenBank/DDBJ whole genome shotgun (WGS) entry which is preliminary data.</text>
</comment>
<name>A0A1V6CAI4_UNCT6</name>
<dbReference type="SUPFAM" id="SSF51726">
    <property type="entry name" value="UROD/MetE-like"/>
    <property type="match status" value="1"/>
</dbReference>
<dbReference type="PANTHER" id="PTHR47099:SF1">
    <property type="entry name" value="METHYLCOBAMIDE:COM METHYLTRANSFERASE MTBA"/>
    <property type="match status" value="1"/>
</dbReference>
<dbReference type="Gene3D" id="3.20.20.210">
    <property type="match status" value="1"/>
</dbReference>
<organism evidence="2">
    <name type="scientific">candidate division TA06 bacterium ADurb.Bin131</name>
    <dbReference type="NCBI Taxonomy" id="1852827"/>
    <lineage>
        <taxon>Bacteria</taxon>
        <taxon>Bacteria division TA06</taxon>
    </lineage>
</organism>
<dbReference type="Pfam" id="PF01208">
    <property type="entry name" value="URO-D"/>
    <property type="match status" value="1"/>
</dbReference>
<evidence type="ECO:0000259" key="1">
    <source>
        <dbReference type="Pfam" id="PF01208"/>
    </source>
</evidence>
<dbReference type="AlphaFoldDB" id="A0A1V6CAI4"/>
<dbReference type="PANTHER" id="PTHR47099">
    <property type="entry name" value="METHYLCOBAMIDE:COM METHYLTRANSFERASE MTBA"/>
    <property type="match status" value="1"/>
</dbReference>
<dbReference type="InterPro" id="IPR038071">
    <property type="entry name" value="UROD/MetE-like_sf"/>
</dbReference>
<evidence type="ECO:0000313" key="2">
    <source>
        <dbReference type="EMBL" id="OQB73915.1"/>
    </source>
</evidence>
<dbReference type="InterPro" id="IPR000257">
    <property type="entry name" value="Uroporphyrinogen_deCOase"/>
</dbReference>
<protein>
    <submittedName>
        <fullName evidence="2">Methylcobalamin:coenzyme M methyltransferase</fullName>
    </submittedName>
</protein>